<dbReference type="Gene3D" id="1.20.58.60">
    <property type="match status" value="1"/>
</dbReference>
<protein>
    <submittedName>
        <fullName evidence="2">Uncharacterized protein</fullName>
    </submittedName>
</protein>
<evidence type="ECO:0000256" key="1">
    <source>
        <dbReference type="SAM" id="MobiDB-lite"/>
    </source>
</evidence>
<dbReference type="Proteomes" id="UP000316759">
    <property type="component" value="Unassembled WGS sequence"/>
</dbReference>
<proteinExistence type="predicted"/>
<keyword evidence="3" id="KW-1185">Reference proteome</keyword>
<accession>A0A504YE46</accession>
<comment type="caution">
    <text evidence="2">The sequence shown here is derived from an EMBL/GenBank/DDBJ whole genome shotgun (WGS) entry which is preliminary data.</text>
</comment>
<reference evidence="2 3" key="1">
    <citation type="submission" date="2019-04" db="EMBL/GenBank/DDBJ databases">
        <title>Annotation for the trematode Fasciola gigantica.</title>
        <authorList>
            <person name="Choi Y.-J."/>
        </authorList>
    </citation>
    <scope>NUCLEOTIDE SEQUENCE [LARGE SCALE GENOMIC DNA]</scope>
    <source>
        <strain evidence="2">Uganda_cow_1</strain>
    </source>
</reference>
<organism evidence="2 3">
    <name type="scientific">Fasciola gigantica</name>
    <name type="common">Giant liver fluke</name>
    <dbReference type="NCBI Taxonomy" id="46835"/>
    <lineage>
        <taxon>Eukaryota</taxon>
        <taxon>Metazoa</taxon>
        <taxon>Spiralia</taxon>
        <taxon>Lophotrochozoa</taxon>
        <taxon>Platyhelminthes</taxon>
        <taxon>Trematoda</taxon>
        <taxon>Digenea</taxon>
        <taxon>Plagiorchiida</taxon>
        <taxon>Echinostomata</taxon>
        <taxon>Echinostomatoidea</taxon>
        <taxon>Fasciolidae</taxon>
        <taxon>Fasciola</taxon>
    </lineage>
</organism>
<dbReference type="EMBL" id="SUNJ01010754">
    <property type="protein sequence ID" value="TPP59414.1"/>
    <property type="molecule type" value="Genomic_DNA"/>
</dbReference>
<dbReference type="AlphaFoldDB" id="A0A504YE46"/>
<dbReference type="STRING" id="46835.A0A504YE46"/>
<sequence length="234" mass="26715">MVKNEVKQNGTNRIKYMRELDCKIACSLTDLSPKHVSLLTWVERRLGARTEDDTEDDHNKGSMNLGDTVDWDEKASTSDGSLRATTAESVIQTKVFCHFPITKRVRTSLCMVNNLCDALEARFQLIDEHSRSSASNKVTVRHERVITRNYQLLLSTDELGADLNSLVQLQRKLLGWESDMEELGHRMSEIGDEVKHLVRELHLQAPSRRDLYLASNELNTVDEVKHLAEQLVDQ</sequence>
<gene>
    <name evidence="2" type="ORF">FGIG_02811</name>
</gene>
<name>A0A504YE46_FASGI</name>
<dbReference type="SUPFAM" id="SSF46966">
    <property type="entry name" value="Spectrin repeat"/>
    <property type="match status" value="1"/>
</dbReference>
<evidence type="ECO:0000313" key="3">
    <source>
        <dbReference type="Proteomes" id="UP000316759"/>
    </source>
</evidence>
<evidence type="ECO:0000313" key="2">
    <source>
        <dbReference type="EMBL" id="TPP59414.1"/>
    </source>
</evidence>
<dbReference type="OrthoDB" id="6282165at2759"/>
<feature type="region of interest" description="Disordered" evidence="1">
    <location>
        <begin position="49"/>
        <end position="76"/>
    </location>
</feature>